<name>A0A9D4KAT4_DREPO</name>
<comment type="caution">
    <text evidence="2">The sequence shown here is derived from an EMBL/GenBank/DDBJ whole genome shotgun (WGS) entry which is preliminary data.</text>
</comment>
<dbReference type="EMBL" id="JAIWYP010000004">
    <property type="protein sequence ID" value="KAH3836196.1"/>
    <property type="molecule type" value="Genomic_DNA"/>
</dbReference>
<keyword evidence="1" id="KW-1133">Transmembrane helix</keyword>
<dbReference type="Proteomes" id="UP000828390">
    <property type="component" value="Unassembled WGS sequence"/>
</dbReference>
<organism evidence="2 3">
    <name type="scientific">Dreissena polymorpha</name>
    <name type="common">Zebra mussel</name>
    <name type="synonym">Mytilus polymorpha</name>
    <dbReference type="NCBI Taxonomy" id="45954"/>
    <lineage>
        <taxon>Eukaryota</taxon>
        <taxon>Metazoa</taxon>
        <taxon>Spiralia</taxon>
        <taxon>Lophotrochozoa</taxon>
        <taxon>Mollusca</taxon>
        <taxon>Bivalvia</taxon>
        <taxon>Autobranchia</taxon>
        <taxon>Heteroconchia</taxon>
        <taxon>Euheterodonta</taxon>
        <taxon>Imparidentia</taxon>
        <taxon>Neoheterodontei</taxon>
        <taxon>Myida</taxon>
        <taxon>Dreissenoidea</taxon>
        <taxon>Dreissenidae</taxon>
        <taxon>Dreissena</taxon>
    </lineage>
</organism>
<dbReference type="AlphaFoldDB" id="A0A9D4KAT4"/>
<feature type="transmembrane region" description="Helical" evidence="1">
    <location>
        <begin position="33"/>
        <end position="51"/>
    </location>
</feature>
<keyword evidence="1" id="KW-0812">Transmembrane</keyword>
<reference evidence="2" key="1">
    <citation type="journal article" date="2019" name="bioRxiv">
        <title>The Genome of the Zebra Mussel, Dreissena polymorpha: A Resource for Invasive Species Research.</title>
        <authorList>
            <person name="McCartney M.A."/>
            <person name="Auch B."/>
            <person name="Kono T."/>
            <person name="Mallez S."/>
            <person name="Zhang Y."/>
            <person name="Obille A."/>
            <person name="Becker A."/>
            <person name="Abrahante J.E."/>
            <person name="Garbe J."/>
            <person name="Badalamenti J.P."/>
            <person name="Herman A."/>
            <person name="Mangelson H."/>
            <person name="Liachko I."/>
            <person name="Sullivan S."/>
            <person name="Sone E.D."/>
            <person name="Koren S."/>
            <person name="Silverstein K.A.T."/>
            <person name="Beckman K.B."/>
            <person name="Gohl D.M."/>
        </authorList>
    </citation>
    <scope>NUCLEOTIDE SEQUENCE</scope>
    <source>
        <strain evidence="2">Duluth1</strain>
        <tissue evidence="2">Whole animal</tissue>
    </source>
</reference>
<reference evidence="2" key="2">
    <citation type="submission" date="2020-11" db="EMBL/GenBank/DDBJ databases">
        <authorList>
            <person name="McCartney M.A."/>
            <person name="Auch B."/>
            <person name="Kono T."/>
            <person name="Mallez S."/>
            <person name="Becker A."/>
            <person name="Gohl D.M."/>
            <person name="Silverstein K.A.T."/>
            <person name="Koren S."/>
            <person name="Bechman K.B."/>
            <person name="Herman A."/>
            <person name="Abrahante J.E."/>
            <person name="Garbe J."/>
        </authorList>
    </citation>
    <scope>NUCLEOTIDE SEQUENCE</scope>
    <source>
        <strain evidence="2">Duluth1</strain>
        <tissue evidence="2">Whole animal</tissue>
    </source>
</reference>
<evidence type="ECO:0000256" key="1">
    <source>
        <dbReference type="SAM" id="Phobius"/>
    </source>
</evidence>
<keyword evidence="1" id="KW-0472">Membrane</keyword>
<keyword evidence="3" id="KW-1185">Reference proteome</keyword>
<evidence type="ECO:0000313" key="2">
    <source>
        <dbReference type="EMBL" id="KAH3836196.1"/>
    </source>
</evidence>
<sequence>MRILRTVLRQKQKYTGYEFDQRDAKFGWSTTRTVLGICAVSMVFSYYLTVFKPKKRKELEEAELADSK</sequence>
<accession>A0A9D4KAT4</accession>
<proteinExistence type="predicted"/>
<evidence type="ECO:0000313" key="3">
    <source>
        <dbReference type="Proteomes" id="UP000828390"/>
    </source>
</evidence>
<gene>
    <name evidence="2" type="ORF">DPMN_109566</name>
</gene>
<protein>
    <submittedName>
        <fullName evidence="2">Uncharacterized protein</fullName>
    </submittedName>
</protein>